<keyword evidence="1" id="KW-0472">Membrane</keyword>
<reference evidence="2" key="1">
    <citation type="journal article" date="2020" name="BMC Genomics">
        <title>Correction to: Identification and distribution of gene clusters required for synthesis of sphingolipid metabolism inhibitors in diverse species of the filamentous fungus Fusarium.</title>
        <authorList>
            <person name="Kim H.S."/>
            <person name="Lohmar J.M."/>
            <person name="Busman M."/>
            <person name="Brown D.W."/>
            <person name="Naumann T.A."/>
            <person name="Divon H.H."/>
            <person name="Lysoe E."/>
            <person name="Uhlig S."/>
            <person name="Proctor R.H."/>
        </authorList>
    </citation>
    <scope>NUCLEOTIDE SEQUENCE</scope>
    <source>
        <strain evidence="2">NRRL 22465</strain>
    </source>
</reference>
<proteinExistence type="predicted"/>
<dbReference type="PANTHER" id="PTHR48174:SF5">
    <property type="entry name" value="VACUOLAR PROTEIN SORTING-ASSOCIATED PROTEIN 62"/>
    <property type="match status" value="1"/>
</dbReference>
<evidence type="ECO:0000256" key="1">
    <source>
        <dbReference type="SAM" id="Phobius"/>
    </source>
</evidence>
<evidence type="ECO:0000313" key="3">
    <source>
        <dbReference type="Proteomes" id="UP000635477"/>
    </source>
</evidence>
<feature type="transmembrane region" description="Helical" evidence="1">
    <location>
        <begin position="12"/>
        <end position="29"/>
    </location>
</feature>
<gene>
    <name evidence="2" type="ORF">FZEAL_5332</name>
</gene>
<accession>A0A8H4UKM7</accession>
<sequence>MANPRCLSAGPSQTLFFLLLVIQVQIFLVQSKHILRRDAVSSILDDANRTVPEYITRHGALARKTLRFFRINADHHHFETAPLVWLHSDDPFRPSDILEHIRRTTPTVKETPIPGLPKLDLDNLDMLNGINSSEGQPMALTSNDDVTDLPTWLLGETPDSLGRISNATPCVVIMIEQDHHDVDVFFFYFYSYDRGGNISQVMQPLHSLAGGMADGMHYGDHVGDCQHSSGAAYQWNDTDLSLKDERPLVYSAYGSHANYASSGLVDACHLEDVSYAILTTVYHSDNVHDSVLLDWCDAGQLWDPVLSAYFYHMDPDSQTLTRLFLPGSTSPPDSNLTSFLYYSGIWGDAEYSNDDARQKIVPI</sequence>
<protein>
    <recommendedName>
        <fullName evidence="4">Vacuolar protein sorting-associated protein 62</fullName>
    </recommendedName>
</protein>
<name>A0A8H4UKM7_9HYPO</name>
<reference evidence="2" key="2">
    <citation type="submission" date="2020-05" db="EMBL/GenBank/DDBJ databases">
        <authorList>
            <person name="Kim H.-S."/>
            <person name="Proctor R.H."/>
            <person name="Brown D.W."/>
        </authorList>
    </citation>
    <scope>NUCLEOTIDE SEQUENCE</scope>
    <source>
        <strain evidence="2">NRRL 22465</strain>
    </source>
</reference>
<evidence type="ECO:0008006" key="4">
    <source>
        <dbReference type="Google" id="ProtNLM"/>
    </source>
</evidence>
<dbReference type="Proteomes" id="UP000635477">
    <property type="component" value="Unassembled WGS sequence"/>
</dbReference>
<organism evidence="2 3">
    <name type="scientific">Fusarium zealandicum</name>
    <dbReference type="NCBI Taxonomy" id="1053134"/>
    <lineage>
        <taxon>Eukaryota</taxon>
        <taxon>Fungi</taxon>
        <taxon>Dikarya</taxon>
        <taxon>Ascomycota</taxon>
        <taxon>Pezizomycotina</taxon>
        <taxon>Sordariomycetes</taxon>
        <taxon>Hypocreomycetidae</taxon>
        <taxon>Hypocreales</taxon>
        <taxon>Nectriaceae</taxon>
        <taxon>Fusarium</taxon>
        <taxon>Fusarium staphyleae species complex</taxon>
    </lineage>
</organism>
<dbReference type="AlphaFoldDB" id="A0A8H4UKM7"/>
<dbReference type="OrthoDB" id="188042at2759"/>
<dbReference type="EMBL" id="JABEYC010000385">
    <property type="protein sequence ID" value="KAF4978227.1"/>
    <property type="molecule type" value="Genomic_DNA"/>
</dbReference>
<dbReference type="PANTHER" id="PTHR48174">
    <property type="entry name" value="DUF946 FAMILY PROTEIN"/>
    <property type="match status" value="1"/>
</dbReference>
<evidence type="ECO:0000313" key="2">
    <source>
        <dbReference type="EMBL" id="KAF4978227.1"/>
    </source>
</evidence>
<comment type="caution">
    <text evidence="2">The sequence shown here is derived from an EMBL/GenBank/DDBJ whole genome shotgun (WGS) entry which is preliminary data.</text>
</comment>
<keyword evidence="1" id="KW-1133">Transmembrane helix</keyword>
<keyword evidence="1" id="KW-0812">Transmembrane</keyword>
<keyword evidence="3" id="KW-1185">Reference proteome</keyword>